<dbReference type="EMBL" id="JAODOP010000004">
    <property type="protein sequence ID" value="MEF3833309.1"/>
    <property type="molecule type" value="Genomic_DNA"/>
</dbReference>
<proteinExistence type="predicted"/>
<accession>A0ABU7XS54</accession>
<gene>
    <name evidence="1" type="ORF">N1F79_09220</name>
</gene>
<protein>
    <submittedName>
        <fullName evidence="1">Uncharacterized protein</fullName>
    </submittedName>
</protein>
<organism evidence="1 2">
    <name type="scientific">Flavivirga spongiicola</name>
    <dbReference type="NCBI Taxonomy" id="421621"/>
    <lineage>
        <taxon>Bacteria</taxon>
        <taxon>Pseudomonadati</taxon>
        <taxon>Bacteroidota</taxon>
        <taxon>Flavobacteriia</taxon>
        <taxon>Flavobacteriales</taxon>
        <taxon>Flavobacteriaceae</taxon>
        <taxon>Flavivirga</taxon>
    </lineage>
</organism>
<sequence length="188" mass="21542">MFIKIDIKTQKNSPNKFLVNLKDLDAAVKACYLGLGTPYQPIPVDNFVDLDGNLFPGIPAKSKITIKLHSENSNDYLYKLSDPKLVCCKVKNVGRKFNDKNLVAINYWKKVFKCKSKNIFRAPEGTLFISPNREGKCIISTRKKVPNTFVEYSIMFSLIIEHKDGFKRRYYFILDPVVRISSNPPKDS</sequence>
<comment type="caution">
    <text evidence="1">The sequence shown here is derived from an EMBL/GenBank/DDBJ whole genome shotgun (WGS) entry which is preliminary data.</text>
</comment>
<reference evidence="1 2" key="1">
    <citation type="submission" date="2022-09" db="EMBL/GenBank/DDBJ databases">
        <title>Genome sequencing of Flavivirga sp. MEBiC05379.</title>
        <authorList>
            <person name="Oh H.-M."/>
            <person name="Kwon K.K."/>
            <person name="Park M.J."/>
            <person name="Yang S.-H."/>
        </authorList>
    </citation>
    <scope>NUCLEOTIDE SEQUENCE [LARGE SCALE GENOMIC DNA]</scope>
    <source>
        <strain evidence="1 2">MEBiC05379</strain>
    </source>
</reference>
<dbReference type="RefSeq" id="WP_303305659.1">
    <property type="nucleotide sequence ID" value="NZ_JAODOP010000004.1"/>
</dbReference>
<dbReference type="Proteomes" id="UP001337305">
    <property type="component" value="Unassembled WGS sequence"/>
</dbReference>
<name>A0ABU7XS54_9FLAO</name>
<evidence type="ECO:0000313" key="1">
    <source>
        <dbReference type="EMBL" id="MEF3833309.1"/>
    </source>
</evidence>
<keyword evidence="2" id="KW-1185">Reference proteome</keyword>
<evidence type="ECO:0000313" key="2">
    <source>
        <dbReference type="Proteomes" id="UP001337305"/>
    </source>
</evidence>